<dbReference type="SUPFAM" id="SSF52980">
    <property type="entry name" value="Restriction endonuclease-like"/>
    <property type="match status" value="1"/>
</dbReference>
<dbReference type="PANTHER" id="PTHR35400">
    <property type="entry name" value="SLR1083 PROTEIN"/>
    <property type="match status" value="1"/>
</dbReference>
<keyword evidence="4" id="KW-1185">Reference proteome</keyword>
<dbReference type="AlphaFoldDB" id="E4NFB5"/>
<dbReference type="EMBL" id="AP010968">
    <property type="protein sequence ID" value="BAJ30195.1"/>
    <property type="molecule type" value="Genomic_DNA"/>
</dbReference>
<dbReference type="Proteomes" id="UP000007076">
    <property type="component" value="Chromosome"/>
</dbReference>
<dbReference type="CDD" id="cd06260">
    <property type="entry name" value="DUF820-like"/>
    <property type="match status" value="1"/>
</dbReference>
<dbReference type="eggNOG" id="COG4636">
    <property type="taxonomic scope" value="Bacteria"/>
</dbReference>
<feature type="domain" description="Putative restriction endonuclease" evidence="2">
    <location>
        <begin position="46"/>
        <end position="204"/>
    </location>
</feature>
<feature type="compositionally biased region" description="Basic and acidic residues" evidence="1">
    <location>
        <begin position="11"/>
        <end position="20"/>
    </location>
</feature>
<dbReference type="HOGENOM" id="CLU_076312_4_1_11"/>
<reference evidence="3 4" key="1">
    <citation type="journal article" date="2010" name="DNA Res.">
        <title>Genome sequence of Kitasatospora setae NBRC 14216T: an evolutionary snapshot of the family Streptomycetaceae.</title>
        <authorList>
            <person name="Ichikawa N."/>
            <person name="Oguchi A."/>
            <person name="Ikeda H."/>
            <person name="Ishikawa J."/>
            <person name="Kitani S."/>
            <person name="Watanabe Y."/>
            <person name="Nakamura S."/>
            <person name="Katano Y."/>
            <person name="Kishi E."/>
            <person name="Sasagawa M."/>
            <person name="Ankai A."/>
            <person name="Fukui S."/>
            <person name="Hashimoto Y."/>
            <person name="Kamata S."/>
            <person name="Otoguro M."/>
            <person name="Tanikawa S."/>
            <person name="Nihira T."/>
            <person name="Horinouchi S."/>
            <person name="Ohnishi Y."/>
            <person name="Hayakawa M."/>
            <person name="Kuzuyama T."/>
            <person name="Arisawa A."/>
            <person name="Nomoto F."/>
            <person name="Miura H."/>
            <person name="Takahashi Y."/>
            <person name="Fujita N."/>
        </authorList>
    </citation>
    <scope>NUCLEOTIDE SEQUENCE [LARGE SCALE GENOMIC DNA]</scope>
    <source>
        <strain evidence="4">ATCC 33774 / DSM 43861 / JCM 3304 / KCC A-0304 / NBRC 14216 / KM-6054</strain>
    </source>
</reference>
<dbReference type="PATRIC" id="fig|452652.3.peg.4397"/>
<dbReference type="KEGG" id="ksk:KSE_44120"/>
<evidence type="ECO:0000313" key="4">
    <source>
        <dbReference type="Proteomes" id="UP000007076"/>
    </source>
</evidence>
<name>E4NFB5_KITSK</name>
<feature type="region of interest" description="Disordered" evidence="1">
    <location>
        <begin position="1"/>
        <end position="26"/>
    </location>
</feature>
<dbReference type="STRING" id="452652.KSE_44120"/>
<organism evidence="3 4">
    <name type="scientific">Kitasatospora setae (strain ATCC 33774 / DSM 43861 / JCM 3304 / KCC A-0304 / NBRC 14216 / KM-6054)</name>
    <name type="common">Streptomyces setae</name>
    <dbReference type="NCBI Taxonomy" id="452652"/>
    <lineage>
        <taxon>Bacteria</taxon>
        <taxon>Bacillati</taxon>
        <taxon>Actinomycetota</taxon>
        <taxon>Actinomycetes</taxon>
        <taxon>Kitasatosporales</taxon>
        <taxon>Streptomycetaceae</taxon>
        <taxon>Kitasatospora</taxon>
    </lineage>
</organism>
<dbReference type="InterPro" id="IPR008538">
    <property type="entry name" value="Uma2"/>
</dbReference>
<dbReference type="Pfam" id="PF05685">
    <property type="entry name" value="Uma2"/>
    <property type="match status" value="1"/>
</dbReference>
<evidence type="ECO:0000259" key="2">
    <source>
        <dbReference type="Pfam" id="PF05685"/>
    </source>
</evidence>
<accession>E4NFB5</accession>
<evidence type="ECO:0000256" key="1">
    <source>
        <dbReference type="SAM" id="MobiDB-lite"/>
    </source>
</evidence>
<protein>
    <recommendedName>
        <fullName evidence="2">Putative restriction endonuclease domain-containing protein</fullName>
    </recommendedName>
</protein>
<dbReference type="Gene3D" id="3.90.1570.10">
    <property type="entry name" value="tt1808, chain A"/>
    <property type="match status" value="1"/>
</dbReference>
<evidence type="ECO:0000313" key="3">
    <source>
        <dbReference type="EMBL" id="BAJ30195.1"/>
    </source>
</evidence>
<dbReference type="PANTHER" id="PTHR35400:SF3">
    <property type="entry name" value="SLL1072 PROTEIN"/>
    <property type="match status" value="1"/>
</dbReference>
<gene>
    <name evidence="3" type="ordered locus">KSE_44120</name>
</gene>
<dbReference type="InterPro" id="IPR012296">
    <property type="entry name" value="Nuclease_put_TT1808"/>
</dbReference>
<sequence>MDGFGGSGSDYLEHERRQEEEGSSEMAVMAVESDQQWSYLLDTWRELDAPEGWRTEIEGGRIQLVPPPNMDHNVIAVLISRALTRRLPDDLGVFQTAGVQIARMEKLYIPDLLVAGMTGLPKEGPLDAAEALLAVEITSRSTARLDRTKKLWGYAHAPVPLYLLVDRFDEPGPTVTLYSEPSDGAYGQSVRVPFGKPVELPAPFDCVLETADFPLP</sequence>
<dbReference type="InterPro" id="IPR011335">
    <property type="entry name" value="Restrct_endonuc-II-like"/>
</dbReference>
<proteinExistence type="predicted"/>